<evidence type="ECO:0000313" key="3">
    <source>
        <dbReference type="Proteomes" id="UP001596915"/>
    </source>
</evidence>
<sequence length="173" mass="19436">MNAISRYGHADLPTIRQILLDVHADAYATEMHDPFHQTEKFAWFVDHWGARPSFDCVIAFDTGQPAGFAYGATAALGRETWRGHLSPTPTPGTTFALSELMVRPKWRGTGLAQRLHNTLLAPRPEQLTTLLVDTTHPRVQALYETWGYHKIGERQPFPDSPLYTVMLRGLPDA</sequence>
<name>A0ABW2WLP7_9ACTN</name>
<dbReference type="InterPro" id="IPR000182">
    <property type="entry name" value="GNAT_dom"/>
</dbReference>
<dbReference type="Pfam" id="PF00583">
    <property type="entry name" value="Acetyltransf_1"/>
    <property type="match status" value="1"/>
</dbReference>
<dbReference type="Proteomes" id="UP001596915">
    <property type="component" value="Unassembled WGS sequence"/>
</dbReference>
<keyword evidence="2" id="KW-0012">Acyltransferase</keyword>
<dbReference type="Gene3D" id="3.40.630.30">
    <property type="match status" value="1"/>
</dbReference>
<keyword evidence="3" id="KW-1185">Reference proteome</keyword>
<dbReference type="EC" id="2.3.-.-" evidence="2"/>
<dbReference type="CDD" id="cd04301">
    <property type="entry name" value="NAT_SF"/>
    <property type="match status" value="1"/>
</dbReference>
<dbReference type="GO" id="GO:0016746">
    <property type="term" value="F:acyltransferase activity"/>
    <property type="evidence" value="ECO:0007669"/>
    <property type="project" value="UniProtKB-KW"/>
</dbReference>
<evidence type="ECO:0000259" key="1">
    <source>
        <dbReference type="PROSITE" id="PS51186"/>
    </source>
</evidence>
<dbReference type="EMBL" id="JBHTGL010000005">
    <property type="protein sequence ID" value="MFD0622068.1"/>
    <property type="molecule type" value="Genomic_DNA"/>
</dbReference>
<comment type="caution">
    <text evidence="2">The sequence shown here is derived from an EMBL/GenBank/DDBJ whole genome shotgun (WGS) entry which is preliminary data.</text>
</comment>
<keyword evidence="2" id="KW-0808">Transferase</keyword>
<gene>
    <name evidence="2" type="ORF">ACFQ2K_03865</name>
</gene>
<reference evidence="3" key="1">
    <citation type="journal article" date="2019" name="Int. J. Syst. Evol. Microbiol.">
        <title>The Global Catalogue of Microorganisms (GCM) 10K type strain sequencing project: providing services to taxonomists for standard genome sequencing and annotation.</title>
        <authorList>
            <consortium name="The Broad Institute Genomics Platform"/>
            <consortium name="The Broad Institute Genome Sequencing Center for Infectious Disease"/>
            <person name="Wu L."/>
            <person name="Ma J."/>
        </authorList>
    </citation>
    <scope>NUCLEOTIDE SEQUENCE [LARGE SCALE GENOMIC DNA]</scope>
    <source>
        <strain evidence="3">JCM 12607</strain>
    </source>
</reference>
<feature type="domain" description="N-acetyltransferase" evidence="1">
    <location>
        <begin position="2"/>
        <end position="171"/>
    </location>
</feature>
<evidence type="ECO:0000313" key="2">
    <source>
        <dbReference type="EMBL" id="MFD0622068.1"/>
    </source>
</evidence>
<protein>
    <submittedName>
        <fullName evidence="2">GNAT family N-acetyltransferase</fullName>
        <ecNumber evidence="2">2.3.-.-</ecNumber>
    </submittedName>
</protein>
<organism evidence="2 3">
    <name type="scientific">Streptomyces sanglieri</name>
    <dbReference type="NCBI Taxonomy" id="193460"/>
    <lineage>
        <taxon>Bacteria</taxon>
        <taxon>Bacillati</taxon>
        <taxon>Actinomycetota</taxon>
        <taxon>Actinomycetes</taxon>
        <taxon>Kitasatosporales</taxon>
        <taxon>Streptomycetaceae</taxon>
        <taxon>Streptomyces</taxon>
    </lineage>
</organism>
<proteinExistence type="predicted"/>
<dbReference type="InterPro" id="IPR016181">
    <property type="entry name" value="Acyl_CoA_acyltransferase"/>
</dbReference>
<dbReference type="PROSITE" id="PS51186">
    <property type="entry name" value="GNAT"/>
    <property type="match status" value="1"/>
</dbReference>
<dbReference type="SUPFAM" id="SSF55729">
    <property type="entry name" value="Acyl-CoA N-acyltransferases (Nat)"/>
    <property type="match status" value="1"/>
</dbReference>
<accession>A0ABW2WLP7</accession>